<accession>A0A932ZT41</accession>
<keyword evidence="4 11" id="KW-1003">Cell membrane</keyword>
<keyword evidence="3 11" id="KW-0813">Transport</keyword>
<evidence type="ECO:0000256" key="8">
    <source>
        <dbReference type="ARBA" id="ARBA00022989"/>
    </source>
</evidence>
<keyword evidence="7 11" id="KW-1278">Translocase</keyword>
<keyword evidence="5 11" id="KW-0812">Transmembrane</keyword>
<feature type="transmembrane region" description="Helical" evidence="11">
    <location>
        <begin position="65"/>
        <end position="86"/>
    </location>
</feature>
<dbReference type="EMBL" id="JACQRX010000001">
    <property type="protein sequence ID" value="MBI4250816.1"/>
    <property type="molecule type" value="Genomic_DNA"/>
</dbReference>
<evidence type="ECO:0000256" key="2">
    <source>
        <dbReference type="ARBA" id="ARBA00008472"/>
    </source>
</evidence>
<gene>
    <name evidence="11" type="primary">nuoA</name>
    <name evidence="13" type="ORF">HY618_00005</name>
</gene>
<dbReference type="PANTHER" id="PTHR11058">
    <property type="entry name" value="NADH-UBIQUINONE OXIDOREDUCTASE CHAIN 3"/>
    <property type="match status" value="1"/>
</dbReference>
<dbReference type="InterPro" id="IPR023043">
    <property type="entry name" value="NAD(P)H_OxRDtase_bac/plastid"/>
</dbReference>
<dbReference type="GO" id="GO:0048038">
    <property type="term" value="F:quinone binding"/>
    <property type="evidence" value="ECO:0007669"/>
    <property type="project" value="UniProtKB-KW"/>
</dbReference>
<keyword evidence="8 11" id="KW-1133">Transmembrane helix</keyword>
<evidence type="ECO:0000256" key="12">
    <source>
        <dbReference type="RuleBase" id="RU003639"/>
    </source>
</evidence>
<evidence type="ECO:0000256" key="6">
    <source>
        <dbReference type="ARBA" id="ARBA00022719"/>
    </source>
</evidence>
<reference evidence="13" key="1">
    <citation type="submission" date="2020-07" db="EMBL/GenBank/DDBJ databases">
        <title>Huge and variable diversity of episymbiotic CPR bacteria and DPANN archaea in groundwater ecosystems.</title>
        <authorList>
            <person name="He C.Y."/>
            <person name="Keren R."/>
            <person name="Whittaker M."/>
            <person name="Farag I.F."/>
            <person name="Doudna J."/>
            <person name="Cate J.H.D."/>
            <person name="Banfield J.F."/>
        </authorList>
    </citation>
    <scope>NUCLEOTIDE SEQUENCE</scope>
    <source>
        <strain evidence="13">NC_groundwater_1370_Ag_S-0.2um_69_93</strain>
    </source>
</reference>
<dbReference type="PANTHER" id="PTHR11058:SF22">
    <property type="entry name" value="NADH-QUINONE OXIDOREDUCTASE SUBUNIT A"/>
    <property type="match status" value="1"/>
</dbReference>
<evidence type="ECO:0000256" key="9">
    <source>
        <dbReference type="ARBA" id="ARBA00023027"/>
    </source>
</evidence>
<comment type="caution">
    <text evidence="13">The sequence shown here is derived from an EMBL/GenBank/DDBJ whole genome shotgun (WGS) entry which is preliminary data.</text>
</comment>
<evidence type="ECO:0000313" key="13">
    <source>
        <dbReference type="EMBL" id="MBI4250816.1"/>
    </source>
</evidence>
<comment type="catalytic activity">
    <reaction evidence="11 12">
        <text>a quinone + NADH + 5 H(+)(in) = a quinol + NAD(+) + 4 H(+)(out)</text>
        <dbReference type="Rhea" id="RHEA:57888"/>
        <dbReference type="ChEBI" id="CHEBI:15378"/>
        <dbReference type="ChEBI" id="CHEBI:24646"/>
        <dbReference type="ChEBI" id="CHEBI:57540"/>
        <dbReference type="ChEBI" id="CHEBI:57945"/>
        <dbReference type="ChEBI" id="CHEBI:132124"/>
    </reaction>
</comment>
<evidence type="ECO:0000256" key="7">
    <source>
        <dbReference type="ARBA" id="ARBA00022967"/>
    </source>
</evidence>
<feature type="transmembrane region" description="Helical" evidence="11">
    <location>
        <begin position="12"/>
        <end position="34"/>
    </location>
</feature>
<dbReference type="Gene3D" id="1.20.58.1610">
    <property type="entry name" value="NADH:ubiquinone/plastoquinone oxidoreductase, chain 3"/>
    <property type="match status" value="1"/>
</dbReference>
<feature type="transmembrane region" description="Helical" evidence="11">
    <location>
        <begin position="92"/>
        <end position="113"/>
    </location>
</feature>
<protein>
    <recommendedName>
        <fullName evidence="11">NADH-quinone oxidoreductase subunit A</fullName>
        <ecNumber evidence="11">7.1.1.-</ecNumber>
    </recommendedName>
    <alternativeName>
        <fullName evidence="11">NADH dehydrogenase I subunit A</fullName>
    </alternativeName>
    <alternativeName>
        <fullName evidence="11">NDH-1 subunit A</fullName>
    </alternativeName>
    <alternativeName>
        <fullName evidence="11">NUO1</fullName>
    </alternativeName>
</protein>
<organism evidence="13 14">
    <name type="scientific">Tectimicrobiota bacterium</name>
    <dbReference type="NCBI Taxonomy" id="2528274"/>
    <lineage>
        <taxon>Bacteria</taxon>
        <taxon>Pseudomonadati</taxon>
        <taxon>Nitrospinota/Tectimicrobiota group</taxon>
        <taxon>Candidatus Tectimicrobiota</taxon>
    </lineage>
</organism>
<proteinExistence type="inferred from homology"/>
<evidence type="ECO:0000256" key="4">
    <source>
        <dbReference type="ARBA" id="ARBA00022475"/>
    </source>
</evidence>
<evidence type="ECO:0000256" key="1">
    <source>
        <dbReference type="ARBA" id="ARBA00004141"/>
    </source>
</evidence>
<keyword evidence="9 11" id="KW-0520">NAD</keyword>
<evidence type="ECO:0000256" key="3">
    <source>
        <dbReference type="ARBA" id="ARBA00022448"/>
    </source>
</evidence>
<comment type="function">
    <text evidence="11">NDH-1 shuttles electrons from NADH, via FMN and iron-sulfur (Fe-S) centers, to quinones in the respiratory chain. The immediate electron acceptor for the enzyme in this species is believed to be ubiquinone. Couples the redox reaction to proton translocation (for every two electrons transferred, four hydrogen ions are translocated across the cytoplasmic membrane), and thus conserves the redox energy in a proton gradient.</text>
</comment>
<sequence length="123" mass="13716">MGRLALPREYVPILALLALAGGFGLLTLAVTFLFGKRRPTAKKAAAYECGIVPQTSARGRFSVKFFLVAILFIVFDVETVFLYPWAVAFRDLGPYGFFVMLPFMGLLAASLVYEWKRGALEWD</sequence>
<dbReference type="GO" id="GO:0050136">
    <property type="term" value="F:NADH dehydrogenase (quinone) (non-electrogenic) activity"/>
    <property type="evidence" value="ECO:0007669"/>
    <property type="project" value="UniProtKB-UniRule"/>
</dbReference>
<dbReference type="EC" id="7.1.1.-" evidence="11"/>
<evidence type="ECO:0000256" key="10">
    <source>
        <dbReference type="ARBA" id="ARBA00023136"/>
    </source>
</evidence>
<keyword evidence="11" id="KW-0830">Ubiquinone</keyword>
<dbReference type="InterPro" id="IPR038430">
    <property type="entry name" value="NDAH_ubi_oxred_su3_sf"/>
</dbReference>
<name>A0A932ZT41_UNCTE</name>
<evidence type="ECO:0000256" key="11">
    <source>
        <dbReference type="HAMAP-Rule" id="MF_01394"/>
    </source>
</evidence>
<dbReference type="GO" id="GO:0005886">
    <property type="term" value="C:plasma membrane"/>
    <property type="evidence" value="ECO:0007669"/>
    <property type="project" value="UniProtKB-SubCell"/>
</dbReference>
<evidence type="ECO:0000256" key="5">
    <source>
        <dbReference type="ARBA" id="ARBA00022692"/>
    </source>
</evidence>
<keyword evidence="10 11" id="KW-0472">Membrane</keyword>
<evidence type="ECO:0000313" key="14">
    <source>
        <dbReference type="Proteomes" id="UP000752292"/>
    </source>
</evidence>
<comment type="subcellular location">
    <subcellularLocation>
        <location evidence="11 12">Cell membrane</location>
        <topology evidence="11 12">Multi-pass membrane protein</topology>
    </subcellularLocation>
    <subcellularLocation>
        <location evidence="1">Membrane</location>
        <topology evidence="1">Multi-pass membrane protein</topology>
    </subcellularLocation>
</comment>
<dbReference type="GO" id="GO:0030964">
    <property type="term" value="C:NADH dehydrogenase complex"/>
    <property type="evidence" value="ECO:0007669"/>
    <property type="project" value="TreeGrafter"/>
</dbReference>
<dbReference type="HAMAP" id="MF_01394">
    <property type="entry name" value="NDH1_NuoA"/>
    <property type="match status" value="1"/>
</dbReference>
<comment type="similarity">
    <text evidence="2 11 12">Belongs to the complex I subunit 3 family.</text>
</comment>
<dbReference type="AlphaFoldDB" id="A0A932ZT41"/>
<dbReference type="Pfam" id="PF00507">
    <property type="entry name" value="Oxidored_q4"/>
    <property type="match status" value="1"/>
</dbReference>
<dbReference type="InterPro" id="IPR000440">
    <property type="entry name" value="NADH_UbQ/plastoQ_OxRdtase_su3"/>
</dbReference>
<keyword evidence="6 11" id="KW-0874">Quinone</keyword>
<dbReference type="GO" id="GO:0008137">
    <property type="term" value="F:NADH dehydrogenase (ubiquinone) activity"/>
    <property type="evidence" value="ECO:0007669"/>
    <property type="project" value="InterPro"/>
</dbReference>
<dbReference type="Proteomes" id="UP000752292">
    <property type="component" value="Unassembled WGS sequence"/>
</dbReference>
<comment type="subunit">
    <text evidence="11">NDH-1 is composed of 14 different subunits. Subunits NuoA, H, J, K, L, M, N constitute the membrane sector of the complex.</text>
</comment>